<comment type="caution">
    <text evidence="4">The sequence shown here is derived from an EMBL/GenBank/DDBJ whole genome shotgun (WGS) entry which is preliminary data.</text>
</comment>
<dbReference type="InterPro" id="IPR027806">
    <property type="entry name" value="HARBI1_dom"/>
</dbReference>
<dbReference type="AlphaFoldDB" id="A0A9J6DWK3"/>
<dbReference type="Proteomes" id="UP000821866">
    <property type="component" value="Unassembled WGS sequence"/>
</dbReference>
<protein>
    <recommendedName>
        <fullName evidence="3">DDE Tnp4 domain-containing protein</fullName>
    </recommendedName>
</protein>
<dbReference type="Pfam" id="PF13359">
    <property type="entry name" value="DDE_Tnp_4"/>
    <property type="match status" value="1"/>
</dbReference>
<evidence type="ECO:0000259" key="3">
    <source>
        <dbReference type="Pfam" id="PF13359"/>
    </source>
</evidence>
<comment type="cofactor">
    <cofactor evidence="1">
        <name>a divalent metal cation</name>
        <dbReference type="ChEBI" id="CHEBI:60240"/>
    </cofactor>
</comment>
<gene>
    <name evidence="4" type="ORF">HPB51_020562</name>
</gene>
<accession>A0A9J6DWK3</accession>
<feature type="domain" description="DDE Tnp4" evidence="3">
    <location>
        <begin position="10"/>
        <end position="71"/>
    </location>
</feature>
<reference evidence="4" key="1">
    <citation type="journal article" date="2020" name="Cell">
        <title>Large-Scale Comparative Analyses of Tick Genomes Elucidate Their Genetic Diversity and Vector Capacities.</title>
        <authorList>
            <consortium name="Tick Genome and Microbiome Consortium (TIGMIC)"/>
            <person name="Jia N."/>
            <person name="Wang J."/>
            <person name="Shi W."/>
            <person name="Du L."/>
            <person name="Sun Y."/>
            <person name="Zhan W."/>
            <person name="Jiang J.F."/>
            <person name="Wang Q."/>
            <person name="Zhang B."/>
            <person name="Ji P."/>
            <person name="Bell-Sakyi L."/>
            <person name="Cui X.M."/>
            <person name="Yuan T.T."/>
            <person name="Jiang B.G."/>
            <person name="Yang W.F."/>
            <person name="Lam T.T."/>
            <person name="Chang Q.C."/>
            <person name="Ding S.J."/>
            <person name="Wang X.J."/>
            <person name="Zhu J.G."/>
            <person name="Ruan X.D."/>
            <person name="Zhao L."/>
            <person name="Wei J.T."/>
            <person name="Ye R.Z."/>
            <person name="Que T.C."/>
            <person name="Du C.H."/>
            <person name="Zhou Y.H."/>
            <person name="Cheng J.X."/>
            <person name="Dai P.F."/>
            <person name="Guo W.B."/>
            <person name="Han X.H."/>
            <person name="Huang E.J."/>
            <person name="Li L.F."/>
            <person name="Wei W."/>
            <person name="Gao Y.C."/>
            <person name="Liu J.Z."/>
            <person name="Shao H.Z."/>
            <person name="Wang X."/>
            <person name="Wang C.C."/>
            <person name="Yang T.C."/>
            <person name="Huo Q.B."/>
            <person name="Li W."/>
            <person name="Chen H.Y."/>
            <person name="Chen S.E."/>
            <person name="Zhou L.G."/>
            <person name="Ni X.B."/>
            <person name="Tian J.H."/>
            <person name="Sheng Y."/>
            <person name="Liu T."/>
            <person name="Pan Y.S."/>
            <person name="Xia L.Y."/>
            <person name="Li J."/>
            <person name="Zhao F."/>
            <person name="Cao W.C."/>
        </authorList>
    </citation>
    <scope>NUCLEOTIDE SEQUENCE</scope>
    <source>
        <strain evidence="4">Rmic-2018</strain>
    </source>
</reference>
<evidence type="ECO:0000313" key="4">
    <source>
        <dbReference type="EMBL" id="KAH8026452.1"/>
    </source>
</evidence>
<reference evidence="4" key="2">
    <citation type="submission" date="2021-09" db="EMBL/GenBank/DDBJ databases">
        <authorList>
            <person name="Jia N."/>
            <person name="Wang J."/>
            <person name="Shi W."/>
            <person name="Du L."/>
            <person name="Sun Y."/>
            <person name="Zhan W."/>
            <person name="Jiang J."/>
            <person name="Wang Q."/>
            <person name="Zhang B."/>
            <person name="Ji P."/>
            <person name="Sakyi L.B."/>
            <person name="Cui X."/>
            <person name="Yuan T."/>
            <person name="Jiang B."/>
            <person name="Yang W."/>
            <person name="Lam T.T.-Y."/>
            <person name="Chang Q."/>
            <person name="Ding S."/>
            <person name="Wang X."/>
            <person name="Zhu J."/>
            <person name="Ruan X."/>
            <person name="Zhao L."/>
            <person name="Wei J."/>
            <person name="Que T."/>
            <person name="Du C."/>
            <person name="Cheng J."/>
            <person name="Dai P."/>
            <person name="Han X."/>
            <person name="Huang E."/>
            <person name="Gao Y."/>
            <person name="Liu J."/>
            <person name="Shao H."/>
            <person name="Ye R."/>
            <person name="Li L."/>
            <person name="Wei W."/>
            <person name="Wang X."/>
            <person name="Wang C."/>
            <person name="Huo Q."/>
            <person name="Li W."/>
            <person name="Guo W."/>
            <person name="Chen H."/>
            <person name="Chen S."/>
            <person name="Zhou L."/>
            <person name="Zhou L."/>
            <person name="Ni X."/>
            <person name="Tian J."/>
            <person name="Zhou Y."/>
            <person name="Sheng Y."/>
            <person name="Liu T."/>
            <person name="Pan Y."/>
            <person name="Xia L."/>
            <person name="Li J."/>
            <person name="Zhao F."/>
            <person name="Cao W."/>
        </authorList>
    </citation>
    <scope>NUCLEOTIDE SEQUENCE</scope>
    <source>
        <strain evidence="4">Rmic-2018</strain>
        <tissue evidence="4">Larvae</tissue>
    </source>
</reference>
<dbReference type="EMBL" id="JABSTU010000007">
    <property type="protein sequence ID" value="KAH8026452.1"/>
    <property type="molecule type" value="Genomic_DNA"/>
</dbReference>
<organism evidence="4 5">
    <name type="scientific">Rhipicephalus microplus</name>
    <name type="common">Cattle tick</name>
    <name type="synonym">Boophilus microplus</name>
    <dbReference type="NCBI Taxonomy" id="6941"/>
    <lineage>
        <taxon>Eukaryota</taxon>
        <taxon>Metazoa</taxon>
        <taxon>Ecdysozoa</taxon>
        <taxon>Arthropoda</taxon>
        <taxon>Chelicerata</taxon>
        <taxon>Arachnida</taxon>
        <taxon>Acari</taxon>
        <taxon>Parasitiformes</taxon>
        <taxon>Ixodida</taxon>
        <taxon>Ixodoidea</taxon>
        <taxon>Ixodidae</taxon>
        <taxon>Rhipicephalinae</taxon>
        <taxon>Rhipicephalus</taxon>
        <taxon>Boophilus</taxon>
    </lineage>
</organism>
<dbReference type="GO" id="GO:0046872">
    <property type="term" value="F:metal ion binding"/>
    <property type="evidence" value="ECO:0007669"/>
    <property type="project" value="UniProtKB-KW"/>
</dbReference>
<name>A0A9J6DWK3_RHIMP</name>
<proteinExistence type="predicted"/>
<evidence type="ECO:0000313" key="5">
    <source>
        <dbReference type="Proteomes" id="UP000821866"/>
    </source>
</evidence>
<keyword evidence="5" id="KW-1185">Reference proteome</keyword>
<evidence type="ECO:0000256" key="1">
    <source>
        <dbReference type="ARBA" id="ARBA00001968"/>
    </source>
</evidence>
<evidence type="ECO:0000256" key="2">
    <source>
        <dbReference type="ARBA" id="ARBA00022723"/>
    </source>
</evidence>
<keyword evidence="2" id="KW-0479">Metal-binding</keyword>
<sequence>MVAPITITTPNEDATRPVEVRFNTAHTRARAIDEDAFGLMKGYWRSVFTKALEVSVYKAPDVVAACAAMHNVCMLMGDASPEEIEEDVDIGGEHDTEPPFQDPLENAFKRAGRFCITSSEKIRYAQ</sequence>